<evidence type="ECO:0000313" key="1">
    <source>
        <dbReference type="EMBL" id="KAG8052821.1"/>
    </source>
</evidence>
<name>A0A8J5S9G0_ZIZPA</name>
<comment type="caution">
    <text evidence="1">The sequence shown here is derived from an EMBL/GenBank/DDBJ whole genome shotgun (WGS) entry which is preliminary data.</text>
</comment>
<proteinExistence type="predicted"/>
<dbReference type="Proteomes" id="UP000729402">
    <property type="component" value="Unassembled WGS sequence"/>
</dbReference>
<dbReference type="AlphaFoldDB" id="A0A8J5S9G0"/>
<organism evidence="1 2">
    <name type="scientific">Zizania palustris</name>
    <name type="common">Northern wild rice</name>
    <dbReference type="NCBI Taxonomy" id="103762"/>
    <lineage>
        <taxon>Eukaryota</taxon>
        <taxon>Viridiplantae</taxon>
        <taxon>Streptophyta</taxon>
        <taxon>Embryophyta</taxon>
        <taxon>Tracheophyta</taxon>
        <taxon>Spermatophyta</taxon>
        <taxon>Magnoliopsida</taxon>
        <taxon>Liliopsida</taxon>
        <taxon>Poales</taxon>
        <taxon>Poaceae</taxon>
        <taxon>BOP clade</taxon>
        <taxon>Oryzoideae</taxon>
        <taxon>Oryzeae</taxon>
        <taxon>Zizaniinae</taxon>
        <taxon>Zizania</taxon>
    </lineage>
</organism>
<evidence type="ECO:0000313" key="2">
    <source>
        <dbReference type="Proteomes" id="UP000729402"/>
    </source>
</evidence>
<sequence>MPPSRKNQVRSFFFLPLPYPLLSALSSRRRAPGGRALEAAAPRVLAAGVARLAAVRLAAARWRPLRLVRWLPASRACLLELVAAPGGCAEEIRKLCFQIWKILQYLLNKYLNIC</sequence>
<protein>
    <submittedName>
        <fullName evidence="1">Uncharacterized protein</fullName>
    </submittedName>
</protein>
<reference evidence="1" key="2">
    <citation type="submission" date="2021-02" db="EMBL/GenBank/DDBJ databases">
        <authorList>
            <person name="Kimball J.A."/>
            <person name="Haas M.W."/>
            <person name="Macchietto M."/>
            <person name="Kono T."/>
            <person name="Duquette J."/>
            <person name="Shao M."/>
        </authorList>
    </citation>
    <scope>NUCLEOTIDE SEQUENCE</scope>
    <source>
        <tissue evidence="1">Fresh leaf tissue</tissue>
    </source>
</reference>
<accession>A0A8J5S9G0</accession>
<gene>
    <name evidence="1" type="ORF">GUJ93_ZPchr0001g31373</name>
</gene>
<keyword evidence="2" id="KW-1185">Reference proteome</keyword>
<dbReference type="EMBL" id="JAAALK010000288">
    <property type="protein sequence ID" value="KAG8052821.1"/>
    <property type="molecule type" value="Genomic_DNA"/>
</dbReference>
<reference evidence="1" key="1">
    <citation type="journal article" date="2021" name="bioRxiv">
        <title>Whole Genome Assembly and Annotation of Northern Wild Rice, Zizania palustris L., Supports a Whole Genome Duplication in the Zizania Genus.</title>
        <authorList>
            <person name="Haas M."/>
            <person name="Kono T."/>
            <person name="Macchietto M."/>
            <person name="Millas R."/>
            <person name="McGilp L."/>
            <person name="Shao M."/>
            <person name="Duquette J."/>
            <person name="Hirsch C.N."/>
            <person name="Kimball J."/>
        </authorList>
    </citation>
    <scope>NUCLEOTIDE SEQUENCE</scope>
    <source>
        <tissue evidence="1">Fresh leaf tissue</tissue>
    </source>
</reference>